<organism evidence="5 6">
    <name type="scientific">Sandaracinobacter neustonicus</name>
    <dbReference type="NCBI Taxonomy" id="1715348"/>
    <lineage>
        <taxon>Bacteria</taxon>
        <taxon>Pseudomonadati</taxon>
        <taxon>Pseudomonadota</taxon>
        <taxon>Alphaproteobacteria</taxon>
        <taxon>Sphingomonadales</taxon>
        <taxon>Sphingosinicellaceae</taxon>
        <taxon>Sandaracinobacter</taxon>
    </lineage>
</organism>
<dbReference type="EMBL" id="VFSU01000026">
    <property type="protein sequence ID" value="TPE60482.1"/>
    <property type="molecule type" value="Genomic_DNA"/>
</dbReference>
<reference evidence="5 6" key="1">
    <citation type="submission" date="2019-06" db="EMBL/GenBank/DDBJ databases">
        <authorList>
            <person name="Lee I."/>
            <person name="Jang G.I."/>
            <person name="Hwang C.Y."/>
        </authorList>
    </citation>
    <scope>NUCLEOTIDE SEQUENCE [LARGE SCALE GENOMIC DNA]</scope>
    <source>
        <strain evidence="5 6">PAMC 28131</strain>
    </source>
</reference>
<feature type="region of interest" description="Disordered" evidence="2">
    <location>
        <begin position="20"/>
        <end position="45"/>
    </location>
</feature>
<proteinExistence type="predicted"/>
<dbReference type="Pfam" id="PF00326">
    <property type="entry name" value="Peptidase_S9"/>
    <property type="match status" value="1"/>
</dbReference>
<dbReference type="Gene3D" id="3.40.50.1820">
    <property type="entry name" value="alpha/beta hydrolase"/>
    <property type="match status" value="1"/>
</dbReference>
<evidence type="ECO:0000256" key="1">
    <source>
        <dbReference type="ARBA" id="ARBA00022729"/>
    </source>
</evidence>
<evidence type="ECO:0000313" key="5">
    <source>
        <dbReference type="EMBL" id="TPE60482.1"/>
    </source>
</evidence>
<dbReference type="InterPro" id="IPR029058">
    <property type="entry name" value="AB_hydrolase_fold"/>
</dbReference>
<dbReference type="GO" id="GO:0008236">
    <property type="term" value="F:serine-type peptidase activity"/>
    <property type="evidence" value="ECO:0007669"/>
    <property type="project" value="InterPro"/>
</dbReference>
<feature type="domain" description="Peptidase S9 prolyl oligopeptidase catalytic" evidence="4">
    <location>
        <begin position="92"/>
        <end position="179"/>
    </location>
</feature>
<dbReference type="InterPro" id="IPR050955">
    <property type="entry name" value="Plant_Biomass_Hydrol_Est"/>
</dbReference>
<dbReference type="InterPro" id="IPR001375">
    <property type="entry name" value="Peptidase_S9_cat"/>
</dbReference>
<accession>A0A501XIM4</accession>
<dbReference type="AlphaFoldDB" id="A0A501XIM4"/>
<dbReference type="SUPFAM" id="SSF53474">
    <property type="entry name" value="alpha/beta-Hydrolases"/>
    <property type="match status" value="1"/>
</dbReference>
<evidence type="ECO:0000313" key="6">
    <source>
        <dbReference type="Proteomes" id="UP000319897"/>
    </source>
</evidence>
<feature type="chain" id="PRO_5021374345" description="Peptidase S9 prolyl oligopeptidase catalytic domain-containing protein" evidence="3">
    <location>
        <begin position="24"/>
        <end position="341"/>
    </location>
</feature>
<dbReference type="PANTHER" id="PTHR43037:SF1">
    <property type="entry name" value="BLL1128 PROTEIN"/>
    <property type="match status" value="1"/>
</dbReference>
<comment type="caution">
    <text evidence="5">The sequence shown here is derived from an EMBL/GenBank/DDBJ whole genome shotgun (WGS) entry which is preliminary data.</text>
</comment>
<dbReference type="Proteomes" id="UP000319897">
    <property type="component" value="Unassembled WGS sequence"/>
</dbReference>
<dbReference type="OrthoDB" id="9764953at2"/>
<dbReference type="PANTHER" id="PTHR43037">
    <property type="entry name" value="UNNAMED PRODUCT-RELATED"/>
    <property type="match status" value="1"/>
</dbReference>
<sequence>MNLKSVFSLLLVPVALAAGPAGAQSPPPQPEVRPQAQAPAGAERRTIRHDGLERSYTLVRPPGVAHPAPLLLVLHGGGTADGATTFRLGFQKLAARDGVVTVHPDGRGEGWADGRSGAYLTERQGGVVDDVGFLTALVAALVAEGIADPARVYVTGGSNGGMMTLRLACEAAGTFAAVAPFIANFAVGMTQSCKPSRPMPILMINGDADPLMPFAGGRVAAMAPGDRGSVISSDETLNWWARFNGCTAKPAVTRLPDANPADGTRVRQEQFAGCKPGTEVTRFVVEGGGHALPGMPMPADGPRAKMAARLIGPVSRDIDGAAVIWSFFTRHGMLTQPATEK</sequence>
<name>A0A501XIM4_9SPHN</name>
<keyword evidence="6" id="KW-1185">Reference proteome</keyword>
<gene>
    <name evidence="5" type="ORF">FJQ54_10780</name>
</gene>
<evidence type="ECO:0000256" key="2">
    <source>
        <dbReference type="SAM" id="MobiDB-lite"/>
    </source>
</evidence>
<keyword evidence="1 3" id="KW-0732">Signal</keyword>
<feature type="signal peptide" evidence="3">
    <location>
        <begin position="1"/>
        <end position="23"/>
    </location>
</feature>
<dbReference type="GO" id="GO:0006508">
    <property type="term" value="P:proteolysis"/>
    <property type="evidence" value="ECO:0007669"/>
    <property type="project" value="InterPro"/>
</dbReference>
<dbReference type="RefSeq" id="WP_140928418.1">
    <property type="nucleotide sequence ID" value="NZ_VFSU01000026.1"/>
</dbReference>
<protein>
    <recommendedName>
        <fullName evidence="4">Peptidase S9 prolyl oligopeptidase catalytic domain-containing protein</fullName>
    </recommendedName>
</protein>
<evidence type="ECO:0000256" key="3">
    <source>
        <dbReference type="SAM" id="SignalP"/>
    </source>
</evidence>
<evidence type="ECO:0000259" key="4">
    <source>
        <dbReference type="Pfam" id="PF00326"/>
    </source>
</evidence>